<comment type="caution">
    <text evidence="2">The sequence shown here is derived from an EMBL/GenBank/DDBJ whole genome shotgun (WGS) entry which is preliminary data.</text>
</comment>
<accession>A0ABU8WV37</accession>
<dbReference type="CDD" id="cd03205">
    <property type="entry name" value="GST_C_6"/>
    <property type="match status" value="1"/>
</dbReference>
<dbReference type="RefSeq" id="WP_340346201.1">
    <property type="nucleotide sequence ID" value="NZ_JBBKZT010000017.1"/>
</dbReference>
<gene>
    <name evidence="2" type="ORF">WKW82_29250</name>
</gene>
<name>A0ABU8WV37_9BURK</name>
<dbReference type="SUPFAM" id="SSF52833">
    <property type="entry name" value="Thioredoxin-like"/>
    <property type="match status" value="1"/>
</dbReference>
<dbReference type="Pfam" id="PF13409">
    <property type="entry name" value="GST_N_2"/>
    <property type="match status" value="1"/>
</dbReference>
<protein>
    <submittedName>
        <fullName evidence="2">Glutathione S-transferase N-terminal domain-containing protein</fullName>
    </submittedName>
</protein>
<reference evidence="2 3" key="1">
    <citation type="submission" date="2024-03" db="EMBL/GenBank/DDBJ databases">
        <title>Novel species of the genus Variovorax.</title>
        <authorList>
            <person name="Liu Q."/>
            <person name="Xin Y.-H."/>
        </authorList>
    </citation>
    <scope>NUCLEOTIDE SEQUENCE [LARGE SCALE GENOMIC DNA]</scope>
    <source>
        <strain evidence="2 3">KACC 18900</strain>
    </source>
</reference>
<proteinExistence type="predicted"/>
<dbReference type="InterPro" id="IPR004045">
    <property type="entry name" value="Glutathione_S-Trfase_N"/>
</dbReference>
<dbReference type="Proteomes" id="UP001385892">
    <property type="component" value="Unassembled WGS sequence"/>
</dbReference>
<evidence type="ECO:0000259" key="1">
    <source>
        <dbReference type="PROSITE" id="PS50404"/>
    </source>
</evidence>
<dbReference type="Pfam" id="PF13410">
    <property type="entry name" value="GST_C_2"/>
    <property type="match status" value="1"/>
</dbReference>
<dbReference type="InterPro" id="IPR036282">
    <property type="entry name" value="Glutathione-S-Trfase_C_sf"/>
</dbReference>
<dbReference type="SUPFAM" id="SSF47616">
    <property type="entry name" value="GST C-terminal domain-like"/>
    <property type="match status" value="1"/>
</dbReference>
<dbReference type="PANTHER" id="PTHR43968">
    <property type="match status" value="1"/>
</dbReference>
<dbReference type="InterPro" id="IPR036249">
    <property type="entry name" value="Thioredoxin-like_sf"/>
</dbReference>
<evidence type="ECO:0000313" key="3">
    <source>
        <dbReference type="Proteomes" id="UP001385892"/>
    </source>
</evidence>
<sequence length="212" mass="23363">MSDSKLAVAPKMKLKFGPNSPYVRKVLILAIELGLEERIGRELVNLSPYEPDASVIAINPLGKIPAFVTDDGMPLFDSSVVCEYLSTLAGDTAWYPTAGNARWHALRCNALANGMLEAAQLVRLEQVRPEAFRYDKWVQAQTAKVLRGIAFLEGKLPAEADVGAIAVACALGWLDFRFGDLAWRESAPRLAAWFEVFGRRESFASTRHPGQK</sequence>
<dbReference type="PROSITE" id="PS50404">
    <property type="entry name" value="GST_NTER"/>
    <property type="match status" value="1"/>
</dbReference>
<dbReference type="Gene3D" id="3.40.30.10">
    <property type="entry name" value="Glutaredoxin"/>
    <property type="match status" value="1"/>
</dbReference>
<dbReference type="EMBL" id="JBBKZT010000017">
    <property type="protein sequence ID" value="MEJ8850759.1"/>
    <property type="molecule type" value="Genomic_DNA"/>
</dbReference>
<feature type="domain" description="GST N-terminal" evidence="1">
    <location>
        <begin position="10"/>
        <end position="93"/>
    </location>
</feature>
<evidence type="ECO:0000313" key="2">
    <source>
        <dbReference type="EMBL" id="MEJ8850759.1"/>
    </source>
</evidence>
<dbReference type="InterPro" id="IPR050983">
    <property type="entry name" value="GST_Omega/HSP26"/>
</dbReference>
<keyword evidence="3" id="KW-1185">Reference proteome</keyword>
<dbReference type="PANTHER" id="PTHR43968:SF6">
    <property type="entry name" value="GLUTATHIONE S-TRANSFERASE OMEGA"/>
    <property type="match status" value="1"/>
</dbReference>
<dbReference type="Gene3D" id="1.20.1050.10">
    <property type="match status" value="1"/>
</dbReference>
<organism evidence="2 3">
    <name type="scientific">Variovorax rhizosphaerae</name>
    <dbReference type="NCBI Taxonomy" id="1836200"/>
    <lineage>
        <taxon>Bacteria</taxon>
        <taxon>Pseudomonadati</taxon>
        <taxon>Pseudomonadota</taxon>
        <taxon>Betaproteobacteria</taxon>
        <taxon>Burkholderiales</taxon>
        <taxon>Comamonadaceae</taxon>
        <taxon>Variovorax</taxon>
    </lineage>
</organism>
<dbReference type="CDD" id="cd03049">
    <property type="entry name" value="GST_N_3"/>
    <property type="match status" value="1"/>
</dbReference>